<protein>
    <submittedName>
        <fullName evidence="6">Methylcrotonyl-CoA carboxylase biotin-containing subunit</fullName>
        <ecNumber evidence="6">6.4.1.4</ecNumber>
    </submittedName>
</protein>
<dbReference type="SUPFAM" id="SSF52440">
    <property type="entry name" value="PreATP-grasp domain"/>
    <property type="match status" value="1"/>
</dbReference>
<feature type="domain" description="Biotin carboxylation" evidence="5">
    <location>
        <begin position="3"/>
        <end position="86"/>
    </location>
</feature>
<dbReference type="Gene3D" id="3.40.50.20">
    <property type="match status" value="1"/>
</dbReference>
<name>A0A3B0SBN6_9ZZZZ</name>
<dbReference type="GO" id="GO:0004485">
    <property type="term" value="F:methylcrotonoyl-CoA carboxylase activity"/>
    <property type="evidence" value="ECO:0007669"/>
    <property type="project" value="UniProtKB-EC"/>
</dbReference>
<dbReference type="InterPro" id="IPR016185">
    <property type="entry name" value="PreATP-grasp_dom_sf"/>
</dbReference>
<evidence type="ECO:0000256" key="1">
    <source>
        <dbReference type="ARBA" id="ARBA00022598"/>
    </source>
</evidence>
<dbReference type="InterPro" id="IPR005481">
    <property type="entry name" value="BC-like_N"/>
</dbReference>
<dbReference type="AlphaFoldDB" id="A0A3B0SBN6"/>
<dbReference type="GO" id="GO:0005524">
    <property type="term" value="F:ATP binding"/>
    <property type="evidence" value="ECO:0007669"/>
    <property type="project" value="UniProtKB-KW"/>
</dbReference>
<gene>
    <name evidence="6" type="ORF">MNBD_ACTINO02-641</name>
</gene>
<evidence type="ECO:0000313" key="6">
    <source>
        <dbReference type="EMBL" id="VAV98356.1"/>
    </source>
</evidence>
<organism evidence="6">
    <name type="scientific">hydrothermal vent metagenome</name>
    <dbReference type="NCBI Taxonomy" id="652676"/>
    <lineage>
        <taxon>unclassified sequences</taxon>
        <taxon>metagenomes</taxon>
        <taxon>ecological metagenomes</taxon>
    </lineage>
</organism>
<reference evidence="6" key="1">
    <citation type="submission" date="2018-06" db="EMBL/GenBank/DDBJ databases">
        <authorList>
            <person name="Zhirakovskaya E."/>
        </authorList>
    </citation>
    <scope>NUCLEOTIDE SEQUENCE</scope>
</reference>
<dbReference type="EC" id="6.4.1.4" evidence="6"/>
<keyword evidence="1 6" id="KW-0436">Ligase</keyword>
<dbReference type="PROSITE" id="PS50979">
    <property type="entry name" value="BC"/>
    <property type="match status" value="1"/>
</dbReference>
<dbReference type="PANTHER" id="PTHR18866">
    <property type="entry name" value="CARBOXYLASE:PYRUVATE/ACETYL-COA/PROPIONYL-COA CARBOXYLASE"/>
    <property type="match status" value="1"/>
</dbReference>
<dbReference type="Pfam" id="PF00289">
    <property type="entry name" value="Biotin_carb_N"/>
    <property type="match status" value="1"/>
</dbReference>
<keyword evidence="2" id="KW-0547">Nucleotide-binding</keyword>
<accession>A0A3B0SBN6</accession>
<proteinExistence type="predicted"/>
<dbReference type="InterPro" id="IPR050856">
    <property type="entry name" value="Biotin_carboxylase_complex"/>
</dbReference>
<dbReference type="PANTHER" id="PTHR18866:SF126">
    <property type="entry name" value="BIOTIN CARBOXYLASE"/>
    <property type="match status" value="1"/>
</dbReference>
<evidence type="ECO:0000256" key="2">
    <source>
        <dbReference type="ARBA" id="ARBA00022741"/>
    </source>
</evidence>
<dbReference type="InterPro" id="IPR011764">
    <property type="entry name" value="Biotin_carboxylation_dom"/>
</dbReference>
<evidence type="ECO:0000259" key="5">
    <source>
        <dbReference type="PROSITE" id="PS50979"/>
    </source>
</evidence>
<evidence type="ECO:0000256" key="3">
    <source>
        <dbReference type="ARBA" id="ARBA00022840"/>
    </source>
</evidence>
<keyword evidence="4" id="KW-0092">Biotin</keyword>
<feature type="non-terminal residue" evidence="6">
    <location>
        <position position="86"/>
    </location>
</feature>
<evidence type="ECO:0000256" key="4">
    <source>
        <dbReference type="ARBA" id="ARBA00023267"/>
    </source>
</evidence>
<sequence>MTRFSRVLIANRAEVAARVIRTLDDMGIGSVAVFSDADADLPFVHDADMAVRLPGNTPADTYLNIDAIIAAAKTTGADAIHPGYGF</sequence>
<keyword evidence="3" id="KW-0067">ATP-binding</keyword>
<dbReference type="EMBL" id="UOEK01000139">
    <property type="protein sequence ID" value="VAV98356.1"/>
    <property type="molecule type" value="Genomic_DNA"/>
</dbReference>